<keyword evidence="1" id="KW-0472">Membrane</keyword>
<dbReference type="KEGG" id="awo:Awo_c20810"/>
<evidence type="ECO:0000259" key="2">
    <source>
        <dbReference type="PROSITE" id="PS50887"/>
    </source>
</evidence>
<dbReference type="PANTHER" id="PTHR45138:SF9">
    <property type="entry name" value="DIGUANYLATE CYCLASE DGCM-RELATED"/>
    <property type="match status" value="1"/>
</dbReference>
<dbReference type="SUPFAM" id="SSF55073">
    <property type="entry name" value="Nucleotide cyclase"/>
    <property type="match status" value="1"/>
</dbReference>
<keyword evidence="4" id="KW-1185">Reference proteome</keyword>
<dbReference type="GO" id="GO:0052621">
    <property type="term" value="F:diguanylate cyclase activity"/>
    <property type="evidence" value="ECO:0007669"/>
    <property type="project" value="TreeGrafter"/>
</dbReference>
<dbReference type="Pfam" id="PF00990">
    <property type="entry name" value="GGDEF"/>
    <property type="match status" value="1"/>
</dbReference>
<dbReference type="PANTHER" id="PTHR45138">
    <property type="entry name" value="REGULATORY COMPONENTS OF SENSORY TRANSDUCTION SYSTEM"/>
    <property type="match status" value="1"/>
</dbReference>
<name>H6LKR5_ACEWD</name>
<protein>
    <submittedName>
        <fullName evidence="3">Putative membrane protein containing diguanylate cyclase domain</fullName>
    </submittedName>
</protein>
<feature type="domain" description="GGDEF" evidence="2">
    <location>
        <begin position="247"/>
        <end position="381"/>
    </location>
</feature>
<sequence>MTHIYKKSTFDKNLPDSTLIQIRKNINAINFKRLTYFFIAMLVIEPFIIALFDIQGMLQIDSQKNWVYISYFIIHSLLWFLSLIWILARRFLQNRCNENCHLIAIGAALVLVLLAMVNGLDQLKEIGITVYIAYVLMFGIALLFTFPTNLFVILPSYIVFVFGILLFQANPDDKVSSITNGSIFFLAVIVISSYLYQTYFENSLYTLELKIANEKLNYLSTHDSLTGLLNRFEFENQLSLLNQATSQKVALILLDVDYFKNVNDCYGHLIGDQILIEIAKTITTVVPIEFLVSRWGGEEFLIAGPMENMIEALSMAELIRINIAQKTFTSDQGKINITASLGVSLMTGDNPDVFEPYFKETDDSLYRAKEKGRNRVESSQNLNSKE</sequence>
<dbReference type="InterPro" id="IPR043128">
    <property type="entry name" value="Rev_trsase/Diguanyl_cyclase"/>
</dbReference>
<dbReference type="InterPro" id="IPR050469">
    <property type="entry name" value="Diguanylate_Cyclase"/>
</dbReference>
<dbReference type="HOGENOM" id="CLU_000445_11_1_9"/>
<dbReference type="InterPro" id="IPR029787">
    <property type="entry name" value="Nucleotide_cyclase"/>
</dbReference>
<gene>
    <name evidence="3" type="ordered locus">Awo_c20810</name>
</gene>
<keyword evidence="1" id="KW-1133">Transmembrane helix</keyword>
<dbReference type="PROSITE" id="PS50887">
    <property type="entry name" value="GGDEF"/>
    <property type="match status" value="1"/>
</dbReference>
<accession>H6LKR5</accession>
<proteinExistence type="predicted"/>
<organism evidence="3 4">
    <name type="scientific">Acetobacterium woodii (strain ATCC 29683 / DSM 1030 / JCM 2381 / KCTC 1655 / WB1)</name>
    <dbReference type="NCBI Taxonomy" id="931626"/>
    <lineage>
        <taxon>Bacteria</taxon>
        <taxon>Bacillati</taxon>
        <taxon>Bacillota</taxon>
        <taxon>Clostridia</taxon>
        <taxon>Eubacteriales</taxon>
        <taxon>Eubacteriaceae</taxon>
        <taxon>Acetobacterium</taxon>
    </lineage>
</organism>
<feature type="transmembrane region" description="Helical" evidence="1">
    <location>
        <begin position="151"/>
        <end position="169"/>
    </location>
</feature>
<reference evidence="3 4" key="2">
    <citation type="journal article" date="2012" name="PLoS ONE">
        <title>An ancient pathway combining carbon dioxide fixation with the generation and utilization of a sodium ion gradient for ATP synthesis.</title>
        <authorList>
            <person name="Poehlein A."/>
            <person name="Schmidt S."/>
            <person name="Kaster A.K."/>
            <person name="Goenrich M."/>
            <person name="Vollmers J."/>
            <person name="Thurmer A."/>
            <person name="Bertsch J."/>
            <person name="Schuchmann K."/>
            <person name="Voigt B."/>
            <person name="Hecker M."/>
            <person name="Daniel R."/>
            <person name="Thauer R.K."/>
            <person name="Gottschalk G."/>
            <person name="Muller V."/>
        </authorList>
    </citation>
    <scope>NUCLEOTIDE SEQUENCE [LARGE SCALE GENOMIC DNA]</scope>
    <source>
        <strain evidence="4">ATCC 29683 / DSM 1030 / JCM 2381 / KCTC 1655 / WB1</strain>
    </source>
</reference>
<dbReference type="FunFam" id="3.30.70.270:FF:000001">
    <property type="entry name" value="Diguanylate cyclase domain protein"/>
    <property type="match status" value="1"/>
</dbReference>
<dbReference type="Gene3D" id="3.30.70.270">
    <property type="match status" value="1"/>
</dbReference>
<dbReference type="RefSeq" id="WP_014356457.1">
    <property type="nucleotide sequence ID" value="NC_016894.1"/>
</dbReference>
<feature type="transmembrane region" description="Helical" evidence="1">
    <location>
        <begin position="100"/>
        <end position="120"/>
    </location>
</feature>
<evidence type="ECO:0000313" key="4">
    <source>
        <dbReference type="Proteomes" id="UP000007177"/>
    </source>
</evidence>
<feature type="transmembrane region" description="Helical" evidence="1">
    <location>
        <begin position="66"/>
        <end position="88"/>
    </location>
</feature>
<dbReference type="NCBIfam" id="TIGR00254">
    <property type="entry name" value="GGDEF"/>
    <property type="match status" value="1"/>
</dbReference>
<feature type="transmembrane region" description="Helical" evidence="1">
    <location>
        <begin position="175"/>
        <end position="196"/>
    </location>
</feature>
<dbReference type="SMART" id="SM00267">
    <property type="entry name" value="GGDEF"/>
    <property type="match status" value="1"/>
</dbReference>
<dbReference type="OrthoDB" id="185601at2"/>
<feature type="transmembrane region" description="Helical" evidence="1">
    <location>
        <begin position="126"/>
        <end position="144"/>
    </location>
</feature>
<evidence type="ECO:0000313" key="3">
    <source>
        <dbReference type="EMBL" id="AFA48857.1"/>
    </source>
</evidence>
<dbReference type="AlphaFoldDB" id="H6LKR5"/>
<feature type="transmembrane region" description="Helical" evidence="1">
    <location>
        <begin position="34"/>
        <end position="54"/>
    </location>
</feature>
<dbReference type="eggNOG" id="COG3706">
    <property type="taxonomic scope" value="Bacteria"/>
</dbReference>
<dbReference type="STRING" id="931626.Awo_c20810"/>
<reference evidence="4" key="1">
    <citation type="submission" date="2011-07" db="EMBL/GenBank/DDBJ databases">
        <title>Complete genome sequence of Acetobacterium woodii.</title>
        <authorList>
            <person name="Poehlein A."/>
            <person name="Schmidt S."/>
            <person name="Kaster A.-K."/>
            <person name="Goenrich M."/>
            <person name="Vollmers J."/>
            <person name="Thuermer A."/>
            <person name="Gottschalk G."/>
            <person name="Thauer R.K."/>
            <person name="Daniel R."/>
            <person name="Mueller V."/>
        </authorList>
    </citation>
    <scope>NUCLEOTIDE SEQUENCE [LARGE SCALE GENOMIC DNA]</scope>
    <source>
        <strain evidence="4">ATCC 29683 / DSM 1030 / JCM 2381 / KCTC 1655 / WB1</strain>
    </source>
</reference>
<dbReference type="CDD" id="cd01949">
    <property type="entry name" value="GGDEF"/>
    <property type="match status" value="1"/>
</dbReference>
<dbReference type="Proteomes" id="UP000007177">
    <property type="component" value="Chromosome"/>
</dbReference>
<evidence type="ECO:0000256" key="1">
    <source>
        <dbReference type="SAM" id="Phobius"/>
    </source>
</evidence>
<dbReference type="InterPro" id="IPR000160">
    <property type="entry name" value="GGDEF_dom"/>
</dbReference>
<keyword evidence="1" id="KW-0812">Transmembrane</keyword>
<dbReference type="EMBL" id="CP002987">
    <property type="protein sequence ID" value="AFA48857.1"/>
    <property type="molecule type" value="Genomic_DNA"/>
</dbReference>